<dbReference type="EMBL" id="UASD01000008">
    <property type="protein sequence ID" value="SPX12203.1"/>
    <property type="molecule type" value="Genomic_DNA"/>
</dbReference>
<gene>
    <name evidence="1" type="primary">surA_3</name>
    <name evidence="1" type="ORF">NCTC9073_03564</name>
</gene>
<accession>A0A2X1N3M3</accession>
<dbReference type="EC" id="5.2.1.8" evidence="1"/>
<protein>
    <submittedName>
        <fullName evidence="1">Chaperone (Peptidyl-prolyl cis-trans isomerase)</fullName>
        <ecNumber evidence="1">5.2.1.8</ecNumber>
    </submittedName>
</protein>
<organism evidence="1 2">
    <name type="scientific">Escherichia coli</name>
    <dbReference type="NCBI Taxonomy" id="562"/>
    <lineage>
        <taxon>Bacteria</taxon>
        <taxon>Pseudomonadati</taxon>
        <taxon>Pseudomonadota</taxon>
        <taxon>Gammaproteobacteria</taxon>
        <taxon>Enterobacterales</taxon>
        <taxon>Enterobacteriaceae</taxon>
        <taxon>Escherichia</taxon>
    </lineage>
</organism>
<reference evidence="1 2" key="1">
    <citation type="submission" date="2018-06" db="EMBL/GenBank/DDBJ databases">
        <authorList>
            <consortium name="Pathogen Informatics"/>
            <person name="Doyle S."/>
        </authorList>
    </citation>
    <scope>NUCLEOTIDE SEQUENCE [LARGE SCALE GENOMIC DNA]</scope>
    <source>
        <strain evidence="1 2">NCTC9073</strain>
    </source>
</reference>
<dbReference type="Proteomes" id="UP000250780">
    <property type="component" value="Unassembled WGS sequence"/>
</dbReference>
<proteinExistence type="predicted"/>
<evidence type="ECO:0000313" key="2">
    <source>
        <dbReference type="Proteomes" id="UP000250780"/>
    </source>
</evidence>
<evidence type="ECO:0000313" key="1">
    <source>
        <dbReference type="EMBL" id="SPX12203.1"/>
    </source>
</evidence>
<keyword evidence="1" id="KW-0413">Isomerase</keyword>
<dbReference type="Gene3D" id="1.10.4030.10">
    <property type="entry name" value="Porin chaperone SurA, peptide-binding domain"/>
    <property type="match status" value="1"/>
</dbReference>
<name>A0A2X1N3M3_ECOLX</name>
<dbReference type="AlphaFoldDB" id="A0A2X1N3M3"/>
<sequence>MSIKPTLRRKDRAYRMLMNRKFSEEAASWMQEQRASAYVKILSN</sequence>
<dbReference type="GO" id="GO:0003755">
    <property type="term" value="F:peptidyl-prolyl cis-trans isomerase activity"/>
    <property type="evidence" value="ECO:0007669"/>
    <property type="project" value="UniProtKB-EC"/>
</dbReference>